<feature type="region of interest" description="Disordered" evidence="10">
    <location>
        <begin position="721"/>
        <end position="744"/>
    </location>
</feature>
<accession>A0AAD9MY80</accession>
<dbReference type="InterPro" id="IPR011009">
    <property type="entry name" value="Kinase-like_dom_sf"/>
</dbReference>
<keyword evidence="5" id="KW-0418">Kinase</keyword>
<dbReference type="AlphaFoldDB" id="A0AAD9MY80"/>
<feature type="domain" description="Protein kinase" evidence="11">
    <location>
        <begin position="28"/>
        <end position="307"/>
    </location>
</feature>
<dbReference type="PROSITE" id="PS50011">
    <property type="entry name" value="PROTEIN_KINASE_DOM"/>
    <property type="match status" value="1"/>
</dbReference>
<dbReference type="EMBL" id="JAODUP010000434">
    <property type="protein sequence ID" value="KAK2149845.1"/>
    <property type="molecule type" value="Genomic_DNA"/>
</dbReference>
<protein>
    <recommendedName>
        <fullName evidence="1">non-specific serine/threonine protein kinase</fullName>
        <ecNumber evidence="1">2.7.11.1</ecNumber>
    </recommendedName>
</protein>
<feature type="region of interest" description="Disordered" evidence="10">
    <location>
        <begin position="562"/>
        <end position="588"/>
    </location>
</feature>
<evidence type="ECO:0000256" key="5">
    <source>
        <dbReference type="ARBA" id="ARBA00022777"/>
    </source>
</evidence>
<evidence type="ECO:0000256" key="10">
    <source>
        <dbReference type="SAM" id="MobiDB-lite"/>
    </source>
</evidence>
<evidence type="ECO:0000256" key="2">
    <source>
        <dbReference type="ARBA" id="ARBA00022527"/>
    </source>
</evidence>
<evidence type="ECO:0000259" key="11">
    <source>
        <dbReference type="PROSITE" id="PS50011"/>
    </source>
</evidence>
<dbReference type="Gene3D" id="1.10.510.10">
    <property type="entry name" value="Transferase(Phosphotransferase) domain 1"/>
    <property type="match status" value="2"/>
</dbReference>
<keyword evidence="2" id="KW-0723">Serine/threonine-protein kinase</keyword>
<comment type="caution">
    <text evidence="12">The sequence shown here is derived from an EMBL/GenBank/DDBJ whole genome shotgun (WGS) entry which is preliminary data.</text>
</comment>
<dbReference type="SUPFAM" id="SSF56112">
    <property type="entry name" value="Protein kinase-like (PK-like)"/>
    <property type="match status" value="1"/>
</dbReference>
<evidence type="ECO:0000256" key="1">
    <source>
        <dbReference type="ARBA" id="ARBA00012513"/>
    </source>
</evidence>
<evidence type="ECO:0000256" key="9">
    <source>
        <dbReference type="PROSITE-ProRule" id="PRU10141"/>
    </source>
</evidence>
<comment type="catalytic activity">
    <reaction evidence="8">
        <text>L-seryl-[protein] + ATP = O-phospho-L-seryl-[protein] + ADP + H(+)</text>
        <dbReference type="Rhea" id="RHEA:17989"/>
        <dbReference type="Rhea" id="RHEA-COMP:9863"/>
        <dbReference type="Rhea" id="RHEA-COMP:11604"/>
        <dbReference type="ChEBI" id="CHEBI:15378"/>
        <dbReference type="ChEBI" id="CHEBI:29999"/>
        <dbReference type="ChEBI" id="CHEBI:30616"/>
        <dbReference type="ChEBI" id="CHEBI:83421"/>
        <dbReference type="ChEBI" id="CHEBI:456216"/>
        <dbReference type="EC" id="2.7.11.1"/>
    </reaction>
</comment>
<keyword evidence="6 9" id="KW-0067">ATP-binding</keyword>
<keyword evidence="3" id="KW-0808">Transferase</keyword>
<dbReference type="Proteomes" id="UP001208570">
    <property type="component" value="Unassembled WGS sequence"/>
</dbReference>
<dbReference type="InterPro" id="IPR000719">
    <property type="entry name" value="Prot_kinase_dom"/>
</dbReference>
<evidence type="ECO:0000256" key="8">
    <source>
        <dbReference type="ARBA" id="ARBA00048679"/>
    </source>
</evidence>
<evidence type="ECO:0000256" key="6">
    <source>
        <dbReference type="ARBA" id="ARBA00022840"/>
    </source>
</evidence>
<feature type="binding site" evidence="9">
    <location>
        <position position="62"/>
    </location>
    <ligand>
        <name>ATP</name>
        <dbReference type="ChEBI" id="CHEBI:30616"/>
    </ligand>
</feature>
<dbReference type="GO" id="GO:0005524">
    <property type="term" value="F:ATP binding"/>
    <property type="evidence" value="ECO:0007669"/>
    <property type="project" value="UniProtKB-UniRule"/>
</dbReference>
<reference evidence="12" key="1">
    <citation type="journal article" date="2023" name="Mol. Biol. Evol.">
        <title>Third-Generation Sequencing Reveals the Adaptive Role of the Epigenome in Three Deep-Sea Polychaetes.</title>
        <authorList>
            <person name="Perez M."/>
            <person name="Aroh O."/>
            <person name="Sun Y."/>
            <person name="Lan Y."/>
            <person name="Juniper S.K."/>
            <person name="Young C.R."/>
            <person name="Angers B."/>
            <person name="Qian P.Y."/>
        </authorList>
    </citation>
    <scope>NUCLEOTIDE SEQUENCE</scope>
    <source>
        <strain evidence="12">P08H-3</strain>
    </source>
</reference>
<dbReference type="InterPro" id="IPR017441">
    <property type="entry name" value="Protein_kinase_ATP_BS"/>
</dbReference>
<organism evidence="12 13">
    <name type="scientific">Paralvinella palmiformis</name>
    <dbReference type="NCBI Taxonomy" id="53620"/>
    <lineage>
        <taxon>Eukaryota</taxon>
        <taxon>Metazoa</taxon>
        <taxon>Spiralia</taxon>
        <taxon>Lophotrochozoa</taxon>
        <taxon>Annelida</taxon>
        <taxon>Polychaeta</taxon>
        <taxon>Sedentaria</taxon>
        <taxon>Canalipalpata</taxon>
        <taxon>Terebellida</taxon>
        <taxon>Terebelliformia</taxon>
        <taxon>Alvinellidae</taxon>
        <taxon>Paralvinella</taxon>
    </lineage>
</organism>
<comment type="catalytic activity">
    <reaction evidence="7">
        <text>L-threonyl-[protein] + ATP = O-phospho-L-threonyl-[protein] + ADP + H(+)</text>
        <dbReference type="Rhea" id="RHEA:46608"/>
        <dbReference type="Rhea" id="RHEA-COMP:11060"/>
        <dbReference type="Rhea" id="RHEA-COMP:11605"/>
        <dbReference type="ChEBI" id="CHEBI:15378"/>
        <dbReference type="ChEBI" id="CHEBI:30013"/>
        <dbReference type="ChEBI" id="CHEBI:30616"/>
        <dbReference type="ChEBI" id="CHEBI:61977"/>
        <dbReference type="ChEBI" id="CHEBI:456216"/>
        <dbReference type="EC" id="2.7.11.1"/>
    </reaction>
</comment>
<proteinExistence type="predicted"/>
<feature type="region of interest" description="Disordered" evidence="10">
    <location>
        <begin position="635"/>
        <end position="654"/>
    </location>
</feature>
<dbReference type="PANTHER" id="PTHR24346">
    <property type="entry name" value="MAP/MICROTUBULE AFFINITY-REGULATING KINASE"/>
    <property type="match status" value="1"/>
</dbReference>
<dbReference type="GO" id="GO:0005737">
    <property type="term" value="C:cytoplasm"/>
    <property type="evidence" value="ECO:0007669"/>
    <property type="project" value="TreeGrafter"/>
</dbReference>
<evidence type="ECO:0000256" key="3">
    <source>
        <dbReference type="ARBA" id="ARBA00022679"/>
    </source>
</evidence>
<sequence length="838" mass="96522">MIGRLREHFRQSMKEDFSPEKRKKVGGYVMGKAIGEGSFAKVHIGVHMLTKERVAIKVIPKKLVEKREYIRKNMHREATLLQRLDHPNIARLYEIMETGNSFYIVMELVEGGDMMKYLNDRNGISEREARRFMREIISAVDHMHRSGVIHSCALHSMKDHKIYTNRYTDRGVNLYAMVTGQLPFTVDPPNHISKLYAAILKGCTIPVTLTTECGDLIRGMLEVNENKRLSIADIMKHPWLNYEYVALEPWPLREEIPLEQVDNKVMGYMRDMLSYQESEIIMALAASRPTALYATYQLLLQRLDDNLDLPIPPTDRWLGRAKSNNSQITARSDNSQLTARIDNNQSTARTNSSQLTFRTDNNQVVSGIDSRQLTARTDNNHVTSRTDKDQLTARIGKSQVMAITDNSQSQHTLHNKHLISEIGNNMQGTVLTVNNHPTNRTVNHQANINLDKNHKISPSVRSPQTKRKDIAFENDNQTAGSPNVSSDRLPNLNTNEQNHYSIYIEHSEYHSTTNKKHPNEGSQSMHYDLNSSRIEGNSRLSQLRIRKERTELILKQRSPDKLRSRTNNDFGHHQTPADNMPGCKSTRQRTPETLRLKIDPVFLTATDIRRLSDRFFNGHVIYDRFAPGASHLLKEKPPGKHDTNIPNASSTKQPPLEHWYHTQLDIKQHKKFSGLKHKSKLNPIKTKIQSVYNKLMYANHKDKHTERSNILRDSLSRKSLDSGDNINIGHRTVTETEDRHTEDRLTLRPSRQQESHMTDTATFEQLGVTYHLPYKRLLKRDRGTTMLHMKNRISNTMTTNHLLYSQNKSIMPHQKECRKQVRINTIPITEPEEAESTS</sequence>
<feature type="compositionally biased region" description="Polar residues" evidence="10">
    <location>
        <begin position="644"/>
        <end position="653"/>
    </location>
</feature>
<gene>
    <name evidence="12" type="ORF">LSH36_434g00000</name>
</gene>
<evidence type="ECO:0000313" key="12">
    <source>
        <dbReference type="EMBL" id="KAK2149845.1"/>
    </source>
</evidence>
<evidence type="ECO:0000313" key="13">
    <source>
        <dbReference type="Proteomes" id="UP001208570"/>
    </source>
</evidence>
<dbReference type="PANTHER" id="PTHR24346:SF79">
    <property type="entry name" value="PROTEIN KINASE DOMAIN-CONTAINING PROTEIN"/>
    <property type="match status" value="1"/>
</dbReference>
<keyword evidence="13" id="KW-1185">Reference proteome</keyword>
<dbReference type="PROSITE" id="PS00107">
    <property type="entry name" value="PROTEIN_KINASE_ATP"/>
    <property type="match status" value="1"/>
</dbReference>
<evidence type="ECO:0000256" key="7">
    <source>
        <dbReference type="ARBA" id="ARBA00047899"/>
    </source>
</evidence>
<feature type="region of interest" description="Disordered" evidence="10">
    <location>
        <begin position="473"/>
        <end position="494"/>
    </location>
</feature>
<name>A0AAD9MY80_9ANNE</name>
<evidence type="ECO:0000256" key="4">
    <source>
        <dbReference type="ARBA" id="ARBA00022741"/>
    </source>
</evidence>
<dbReference type="EC" id="2.7.11.1" evidence="1"/>
<dbReference type="FunFam" id="3.30.200.20:FF:000003">
    <property type="entry name" value="Non-specific serine/threonine protein kinase"/>
    <property type="match status" value="1"/>
</dbReference>
<feature type="compositionally biased region" description="Basic and acidic residues" evidence="10">
    <location>
        <begin position="732"/>
        <end position="744"/>
    </location>
</feature>
<feature type="compositionally biased region" description="Polar residues" evidence="10">
    <location>
        <begin position="474"/>
        <end position="494"/>
    </location>
</feature>
<keyword evidence="4 9" id="KW-0547">Nucleotide-binding</keyword>
<dbReference type="Pfam" id="PF00069">
    <property type="entry name" value="Pkinase"/>
    <property type="match status" value="1"/>
</dbReference>
<dbReference type="GO" id="GO:0004674">
    <property type="term" value="F:protein serine/threonine kinase activity"/>
    <property type="evidence" value="ECO:0007669"/>
    <property type="project" value="UniProtKB-KW"/>
</dbReference>
<dbReference type="GO" id="GO:0035556">
    <property type="term" value="P:intracellular signal transduction"/>
    <property type="evidence" value="ECO:0007669"/>
    <property type="project" value="TreeGrafter"/>
</dbReference>